<dbReference type="EMBL" id="JARJCM010000158">
    <property type="protein sequence ID" value="KAJ7025199.1"/>
    <property type="molecule type" value="Genomic_DNA"/>
</dbReference>
<evidence type="ECO:0000256" key="1">
    <source>
        <dbReference type="SAM" id="MobiDB-lite"/>
    </source>
</evidence>
<keyword evidence="3" id="KW-1185">Reference proteome</keyword>
<comment type="caution">
    <text evidence="2">The sequence shown here is derived from an EMBL/GenBank/DDBJ whole genome shotgun (WGS) entry which is preliminary data.</text>
</comment>
<organism evidence="2 3">
    <name type="scientific">Mycena alexandri</name>
    <dbReference type="NCBI Taxonomy" id="1745969"/>
    <lineage>
        <taxon>Eukaryota</taxon>
        <taxon>Fungi</taxon>
        <taxon>Dikarya</taxon>
        <taxon>Basidiomycota</taxon>
        <taxon>Agaricomycotina</taxon>
        <taxon>Agaricomycetes</taxon>
        <taxon>Agaricomycetidae</taxon>
        <taxon>Agaricales</taxon>
        <taxon>Marasmiineae</taxon>
        <taxon>Mycenaceae</taxon>
        <taxon>Mycena</taxon>
    </lineage>
</organism>
<accession>A0AAD6SCU3</accession>
<dbReference type="Proteomes" id="UP001218188">
    <property type="component" value="Unassembled WGS sequence"/>
</dbReference>
<evidence type="ECO:0000313" key="2">
    <source>
        <dbReference type="EMBL" id="KAJ7025199.1"/>
    </source>
</evidence>
<evidence type="ECO:0000313" key="3">
    <source>
        <dbReference type="Proteomes" id="UP001218188"/>
    </source>
</evidence>
<dbReference type="AlphaFoldDB" id="A0AAD6SCU3"/>
<protein>
    <submittedName>
        <fullName evidence="2">Uncharacterized protein</fullName>
    </submittedName>
</protein>
<proteinExistence type="predicted"/>
<name>A0AAD6SCU3_9AGAR</name>
<gene>
    <name evidence="2" type="ORF">C8F04DRAFT_1129569</name>
</gene>
<reference evidence="2" key="1">
    <citation type="submission" date="2023-03" db="EMBL/GenBank/DDBJ databases">
        <title>Massive genome expansion in bonnet fungi (Mycena s.s.) driven by repeated elements and novel gene families across ecological guilds.</title>
        <authorList>
            <consortium name="Lawrence Berkeley National Laboratory"/>
            <person name="Harder C.B."/>
            <person name="Miyauchi S."/>
            <person name="Viragh M."/>
            <person name="Kuo A."/>
            <person name="Thoen E."/>
            <person name="Andreopoulos B."/>
            <person name="Lu D."/>
            <person name="Skrede I."/>
            <person name="Drula E."/>
            <person name="Henrissat B."/>
            <person name="Morin E."/>
            <person name="Kohler A."/>
            <person name="Barry K."/>
            <person name="LaButti K."/>
            <person name="Morin E."/>
            <person name="Salamov A."/>
            <person name="Lipzen A."/>
            <person name="Mereny Z."/>
            <person name="Hegedus B."/>
            <person name="Baldrian P."/>
            <person name="Stursova M."/>
            <person name="Weitz H."/>
            <person name="Taylor A."/>
            <person name="Grigoriev I.V."/>
            <person name="Nagy L.G."/>
            <person name="Martin F."/>
            <person name="Kauserud H."/>
        </authorList>
    </citation>
    <scope>NUCLEOTIDE SEQUENCE</scope>
    <source>
        <strain evidence="2">CBHHK200</strain>
    </source>
</reference>
<feature type="region of interest" description="Disordered" evidence="1">
    <location>
        <begin position="71"/>
        <end position="213"/>
    </location>
</feature>
<sequence length="213" mass="23558">MRIQSSGGSSGRGRPGCGEWDREGCVERNHKSSRAQKACVPKTCQGRRSSAIYNRNRKTYISARGILRVRSPSRTAIRRRPSRSETGTKRVRGLASSGSEARARLRPRHTCIESIQPRPAHPHTSRQLARHPPTLGSAAESHHNDLRPDASPSKPRTHRRLDLSLDPTRSCCADASRPPTLNSRVSSLDPDIKSDASRRPSARPPLCVSKKKI</sequence>
<feature type="region of interest" description="Disordered" evidence="1">
    <location>
        <begin position="1"/>
        <end position="43"/>
    </location>
</feature>
<feature type="compositionally biased region" description="Basic and acidic residues" evidence="1">
    <location>
        <begin position="19"/>
        <end position="30"/>
    </location>
</feature>